<dbReference type="Pfam" id="PF08487">
    <property type="entry name" value="VIT"/>
    <property type="match status" value="1"/>
</dbReference>
<name>A0A545T7H8_9GAMM</name>
<dbReference type="Pfam" id="PF13768">
    <property type="entry name" value="VWA_3"/>
    <property type="match status" value="1"/>
</dbReference>
<evidence type="ECO:0000313" key="5">
    <source>
        <dbReference type="Proteomes" id="UP000317839"/>
    </source>
</evidence>
<dbReference type="AlphaFoldDB" id="A0A545T7H8"/>
<keyword evidence="1" id="KW-0472">Membrane</keyword>
<dbReference type="PANTHER" id="PTHR45737:SF6">
    <property type="entry name" value="VON WILLEBRAND FACTOR A DOMAIN-CONTAINING PROTEIN 5A"/>
    <property type="match status" value="1"/>
</dbReference>
<reference evidence="4 5" key="1">
    <citation type="submission" date="2019-06" db="EMBL/GenBank/DDBJ databases">
        <title>Draft genome of Aliikangiella marina GYP-15.</title>
        <authorList>
            <person name="Wang G."/>
        </authorList>
    </citation>
    <scope>NUCLEOTIDE SEQUENCE [LARGE SCALE GENOMIC DNA]</scope>
    <source>
        <strain evidence="4 5">GYP-15</strain>
    </source>
</reference>
<dbReference type="OrthoDB" id="9784383at2"/>
<dbReference type="SUPFAM" id="SSF53300">
    <property type="entry name" value="vWA-like"/>
    <property type="match status" value="1"/>
</dbReference>
<keyword evidence="1" id="KW-0812">Transmembrane</keyword>
<dbReference type="SMART" id="SM00327">
    <property type="entry name" value="VWA"/>
    <property type="match status" value="1"/>
</dbReference>
<proteinExistence type="predicted"/>
<feature type="domain" description="VWFA" evidence="2">
    <location>
        <begin position="322"/>
        <end position="492"/>
    </location>
</feature>
<feature type="transmembrane region" description="Helical" evidence="1">
    <location>
        <begin position="652"/>
        <end position="671"/>
    </location>
</feature>
<gene>
    <name evidence="4" type="ORF">FLL45_17200</name>
</gene>
<dbReference type="InterPro" id="IPR013694">
    <property type="entry name" value="VIT"/>
</dbReference>
<accession>A0A545T7H8</accession>
<organism evidence="4 5">
    <name type="scientific">Aliikangiella marina</name>
    <dbReference type="NCBI Taxonomy" id="1712262"/>
    <lineage>
        <taxon>Bacteria</taxon>
        <taxon>Pseudomonadati</taxon>
        <taxon>Pseudomonadota</taxon>
        <taxon>Gammaproteobacteria</taxon>
        <taxon>Oceanospirillales</taxon>
        <taxon>Pleioneaceae</taxon>
        <taxon>Aliikangiella</taxon>
    </lineage>
</organism>
<evidence type="ECO:0000256" key="1">
    <source>
        <dbReference type="SAM" id="Phobius"/>
    </source>
</evidence>
<dbReference type="SMART" id="SM00609">
    <property type="entry name" value="VIT"/>
    <property type="match status" value="1"/>
</dbReference>
<dbReference type="InterPro" id="IPR002035">
    <property type="entry name" value="VWF_A"/>
</dbReference>
<dbReference type="Gene3D" id="3.40.50.410">
    <property type="entry name" value="von Willebrand factor, type A domain"/>
    <property type="match status" value="1"/>
</dbReference>
<dbReference type="EMBL" id="VIKR01000004">
    <property type="protein sequence ID" value="TQV73184.1"/>
    <property type="molecule type" value="Genomic_DNA"/>
</dbReference>
<dbReference type="Proteomes" id="UP000317839">
    <property type="component" value="Unassembled WGS sequence"/>
</dbReference>
<dbReference type="RefSeq" id="WP_142943316.1">
    <property type="nucleotide sequence ID" value="NZ_VIKR01000004.1"/>
</dbReference>
<dbReference type="InterPro" id="IPR036465">
    <property type="entry name" value="vWFA_dom_sf"/>
</dbReference>
<evidence type="ECO:0000259" key="3">
    <source>
        <dbReference type="PROSITE" id="PS51468"/>
    </source>
</evidence>
<dbReference type="InterPro" id="IPR022440">
    <property type="entry name" value="CHP03788"/>
</dbReference>
<protein>
    <submittedName>
        <fullName evidence="4">Marine proteobacterial sortase target protein</fullName>
    </submittedName>
</protein>
<dbReference type="PROSITE" id="PS50234">
    <property type="entry name" value="VWFA"/>
    <property type="match status" value="1"/>
</dbReference>
<sequence>MQKKAHFTITTLWFFLLVTFSQFTLAFNPSSSADELSSGTLELIHESEVIQAPLLSTDVNINIVGMMARVIVTQTFENESANWVEGKYLFPLPEKSAVDTLTMKIGERVIVGEIKEKQQAKKIYERAKISGKKASLVEQQRPNVFSNSVANIAPFEKIEVQIHYQQDLTYSAVNGMSIRFPMTMTPRYTPSNIIEENYQDLSQGFAFAPSFFNVVDLPQVSAEKSTHRVNINVALDSGLPLAAIKSNTHKIIHQQQSESLHKIKLSGYNIKTDRDFILNWKPIDGASPKAAMFTETMNNDSFVSLMIMPPIGQKAIQQLTREVIFVIDTSGSMAGESIKQAKSALLQGIGSLSSGDYFNVIEFNSSFSRLFQSSVAIDSRSQGKANRFVTGLNANGGTEMYAAMNAALTGHHAPTDLRQVIFLTDGAISNESQLFQLIEDELSDSRLFTVGIGSAPNEFFMKRAARFGRGSYTFIHSVEEAEAMLTELFYKISAPVLSNIKLEWPKGSTVEMWPDRIPDLYAGEPLWLKAKTDVLNGEISISGELADSIWQTKVSLDKGKNQHGVGKLWAREKIATIMNKARHGRLTEKAQQAVTQVALEHQLVSRFTSLVAVDKTPTRIAEALYSRRIQQTRPKGSVAPISYPSTALQFTIPPWMSVILIVLSLFCLLVVKGLKK</sequence>
<dbReference type="PROSITE" id="PS51468">
    <property type="entry name" value="VIT"/>
    <property type="match status" value="1"/>
</dbReference>
<comment type="caution">
    <text evidence="4">The sequence shown here is derived from an EMBL/GenBank/DDBJ whole genome shotgun (WGS) entry which is preliminary data.</text>
</comment>
<dbReference type="PANTHER" id="PTHR45737">
    <property type="entry name" value="VON WILLEBRAND FACTOR A DOMAIN-CONTAINING PROTEIN 5A"/>
    <property type="match status" value="1"/>
</dbReference>
<keyword evidence="1" id="KW-1133">Transmembrane helix</keyword>
<evidence type="ECO:0000259" key="2">
    <source>
        <dbReference type="PROSITE" id="PS50234"/>
    </source>
</evidence>
<evidence type="ECO:0000313" key="4">
    <source>
        <dbReference type="EMBL" id="TQV73184.1"/>
    </source>
</evidence>
<feature type="domain" description="VIT" evidence="3">
    <location>
        <begin position="38"/>
        <end position="166"/>
    </location>
</feature>
<keyword evidence="5" id="KW-1185">Reference proteome</keyword>
<dbReference type="NCBIfam" id="TIGR03788">
    <property type="entry name" value="marine_srt_targ"/>
    <property type="match status" value="1"/>
</dbReference>